<accession>A0A0E9S906</accession>
<evidence type="ECO:0000313" key="1">
    <source>
        <dbReference type="EMBL" id="JAH37874.1"/>
    </source>
</evidence>
<sequence length="121" mass="13636">MDVPSASMHTTVARYSYGGEDDWQRLGGHLMLLTQSSWASTRVRMCLEEMGSKSSTSVCSQATVSTDLRFRKRKGLRLGSGETIVSFDVNCFTQHNKKNKKIEIVLKKGGMRPHPKIFRPE</sequence>
<reference evidence="1" key="1">
    <citation type="submission" date="2014-11" db="EMBL/GenBank/DDBJ databases">
        <authorList>
            <person name="Amaro Gonzalez C."/>
        </authorList>
    </citation>
    <scope>NUCLEOTIDE SEQUENCE</scope>
</reference>
<reference evidence="1" key="2">
    <citation type="journal article" date="2015" name="Fish Shellfish Immunol.">
        <title>Early steps in the European eel (Anguilla anguilla)-Vibrio vulnificus interaction in the gills: Role of the RtxA13 toxin.</title>
        <authorList>
            <person name="Callol A."/>
            <person name="Pajuelo D."/>
            <person name="Ebbesson L."/>
            <person name="Teles M."/>
            <person name="MacKenzie S."/>
            <person name="Amaro C."/>
        </authorList>
    </citation>
    <scope>NUCLEOTIDE SEQUENCE</scope>
</reference>
<protein>
    <submittedName>
        <fullName evidence="1">Uncharacterized protein</fullName>
    </submittedName>
</protein>
<dbReference type="AlphaFoldDB" id="A0A0E9S906"/>
<organism evidence="1">
    <name type="scientific">Anguilla anguilla</name>
    <name type="common">European freshwater eel</name>
    <name type="synonym">Muraena anguilla</name>
    <dbReference type="NCBI Taxonomy" id="7936"/>
    <lineage>
        <taxon>Eukaryota</taxon>
        <taxon>Metazoa</taxon>
        <taxon>Chordata</taxon>
        <taxon>Craniata</taxon>
        <taxon>Vertebrata</taxon>
        <taxon>Euteleostomi</taxon>
        <taxon>Actinopterygii</taxon>
        <taxon>Neopterygii</taxon>
        <taxon>Teleostei</taxon>
        <taxon>Anguilliformes</taxon>
        <taxon>Anguillidae</taxon>
        <taxon>Anguilla</taxon>
    </lineage>
</organism>
<dbReference type="EMBL" id="GBXM01070703">
    <property type="protein sequence ID" value="JAH37874.1"/>
    <property type="molecule type" value="Transcribed_RNA"/>
</dbReference>
<proteinExistence type="predicted"/>
<name>A0A0E9S906_ANGAN</name>